<accession>A0A087T150</accession>
<gene>
    <name evidence="1" type="ORF">X975_14490</name>
</gene>
<name>A0A087T150_STEMI</name>
<feature type="non-terminal residue" evidence="1">
    <location>
        <position position="53"/>
    </location>
</feature>
<dbReference type="EMBL" id="KK112918">
    <property type="protein sequence ID" value="KFM58839.1"/>
    <property type="molecule type" value="Genomic_DNA"/>
</dbReference>
<organism evidence="1 2">
    <name type="scientific">Stegodyphus mimosarum</name>
    <name type="common">African social velvet spider</name>
    <dbReference type="NCBI Taxonomy" id="407821"/>
    <lineage>
        <taxon>Eukaryota</taxon>
        <taxon>Metazoa</taxon>
        <taxon>Ecdysozoa</taxon>
        <taxon>Arthropoda</taxon>
        <taxon>Chelicerata</taxon>
        <taxon>Arachnida</taxon>
        <taxon>Araneae</taxon>
        <taxon>Araneomorphae</taxon>
        <taxon>Entelegynae</taxon>
        <taxon>Eresoidea</taxon>
        <taxon>Eresidae</taxon>
        <taxon>Stegodyphus</taxon>
    </lineage>
</organism>
<protein>
    <submittedName>
        <fullName evidence="1">Uncharacterized protein</fullName>
    </submittedName>
</protein>
<reference evidence="1 2" key="1">
    <citation type="submission" date="2013-11" db="EMBL/GenBank/DDBJ databases">
        <title>Genome sequencing of Stegodyphus mimosarum.</title>
        <authorList>
            <person name="Bechsgaard J."/>
        </authorList>
    </citation>
    <scope>NUCLEOTIDE SEQUENCE [LARGE SCALE GENOMIC DNA]</scope>
</reference>
<proteinExistence type="predicted"/>
<evidence type="ECO:0000313" key="1">
    <source>
        <dbReference type="EMBL" id="KFM58839.1"/>
    </source>
</evidence>
<sequence length="53" mass="5799">MCVTIPSTYFQTFINLSAPPVTKILQSSVISKAFIEPDNEASKALIRVPSRTS</sequence>
<dbReference type="AlphaFoldDB" id="A0A087T150"/>
<evidence type="ECO:0000313" key="2">
    <source>
        <dbReference type="Proteomes" id="UP000054359"/>
    </source>
</evidence>
<dbReference type="Proteomes" id="UP000054359">
    <property type="component" value="Unassembled WGS sequence"/>
</dbReference>
<keyword evidence="2" id="KW-1185">Reference proteome</keyword>